<dbReference type="RefSeq" id="WP_008072690.1">
    <property type="nucleotide sequence ID" value="NZ_AEVT01000005.1"/>
</dbReference>
<feature type="repeat" description="TPR" evidence="1">
    <location>
        <begin position="89"/>
        <end position="122"/>
    </location>
</feature>
<dbReference type="Gene3D" id="1.25.40.10">
    <property type="entry name" value="Tetratricopeptide repeat domain"/>
    <property type="match status" value="1"/>
</dbReference>
<comment type="caution">
    <text evidence="2">The sequence shown here is derived from an EMBL/GenBank/DDBJ whole genome shotgun (WGS) entry which is preliminary data.</text>
</comment>
<dbReference type="AlphaFoldDB" id="E8M172"/>
<name>E8M172_PHOS4</name>
<dbReference type="Proteomes" id="UP000006228">
    <property type="component" value="Unassembled WGS sequence"/>
</dbReference>
<proteinExistence type="predicted"/>
<reference evidence="2 3" key="1">
    <citation type="journal article" date="2012" name="Int. J. Syst. Evol. Microbiol.">
        <title>Vibrio caribbeanicus sp. nov., isolated from the marine sponge Scleritoderma cyanea.</title>
        <authorList>
            <person name="Hoffmann M."/>
            <person name="Monday S.R."/>
            <person name="Allard M.W."/>
            <person name="Strain E.A."/>
            <person name="Whittaker P."/>
            <person name="Naum M."/>
            <person name="McCarthy P.J."/>
            <person name="Lopez J.V."/>
            <person name="Fischer M."/>
            <person name="Brown E.W."/>
        </authorList>
    </citation>
    <scope>NUCLEOTIDE SEQUENCE [LARGE SCALE GENOMIC DNA]</scope>
    <source>
        <strain evidence="3">DSMZ 21326</strain>
    </source>
</reference>
<dbReference type="SMART" id="SM00028">
    <property type="entry name" value="TPR"/>
    <property type="match status" value="2"/>
</dbReference>
<dbReference type="GeneID" id="95567419"/>
<evidence type="ECO:0000256" key="1">
    <source>
        <dbReference type="PROSITE-ProRule" id="PRU00339"/>
    </source>
</evidence>
<dbReference type="OrthoDB" id="6260771at2"/>
<dbReference type="InterPro" id="IPR011990">
    <property type="entry name" value="TPR-like_helical_dom_sf"/>
</dbReference>
<keyword evidence="1" id="KW-0802">TPR repeat</keyword>
<gene>
    <name evidence="2" type="ORF">VISI1226_06099</name>
</gene>
<dbReference type="PROSITE" id="PS50005">
    <property type="entry name" value="TPR"/>
    <property type="match status" value="1"/>
</dbReference>
<evidence type="ECO:0000313" key="3">
    <source>
        <dbReference type="Proteomes" id="UP000006228"/>
    </source>
</evidence>
<dbReference type="InterPro" id="IPR019734">
    <property type="entry name" value="TPR_rpt"/>
</dbReference>
<sequence>MYKVIACIVLTVLVGCTATSGQKKQIDTEALLLQAQNYSELASYYKSELVEKDTVETRIKLARSYLRIKDADSALFTLQPVLAKENVPAEALLVNASSLYEMGEFKQGLEAIERAAELEPKNAEIQNLAGLLYSANGDFGKARAQFNLARSNFYNDITVKNNLAVLDIIEGHYLDAVQRLMPIYTNDKADSQVQANLMLALAKLGNFDYVRTMLGPNVSEEEAFNHFAALRNSEPTANVNPELLKTEQIEELAQ</sequence>
<dbReference type="PROSITE" id="PS51257">
    <property type="entry name" value="PROKAR_LIPOPROTEIN"/>
    <property type="match status" value="1"/>
</dbReference>
<organism evidence="2 3">
    <name type="scientific">Vibrio sinaloensis DSM 21326</name>
    <dbReference type="NCBI Taxonomy" id="945550"/>
    <lineage>
        <taxon>Bacteria</taxon>
        <taxon>Pseudomonadati</taxon>
        <taxon>Pseudomonadota</taxon>
        <taxon>Gammaproteobacteria</taxon>
        <taxon>Vibrionales</taxon>
        <taxon>Vibrionaceae</taxon>
        <taxon>Vibrio</taxon>
        <taxon>Vibrio oreintalis group</taxon>
    </lineage>
</organism>
<dbReference type="SUPFAM" id="SSF48452">
    <property type="entry name" value="TPR-like"/>
    <property type="match status" value="1"/>
</dbReference>
<protein>
    <submittedName>
        <fullName evidence="2">Putative secretion system protein</fullName>
    </submittedName>
</protein>
<accession>E8M172</accession>
<evidence type="ECO:0000313" key="2">
    <source>
        <dbReference type="EMBL" id="EGA72218.1"/>
    </source>
</evidence>
<dbReference type="eggNOG" id="COG5010">
    <property type="taxonomic scope" value="Bacteria"/>
</dbReference>
<dbReference type="EMBL" id="AEVT01000005">
    <property type="protein sequence ID" value="EGA72218.1"/>
    <property type="molecule type" value="Genomic_DNA"/>
</dbReference>